<evidence type="ECO:0000256" key="1">
    <source>
        <dbReference type="SAM" id="Coils"/>
    </source>
</evidence>
<protein>
    <recommendedName>
        <fullName evidence="3">Activating transcription factor 7-interacting protein Fn3 domain-containing protein</fullName>
    </recommendedName>
</protein>
<dbReference type="PANTHER" id="PTHR23210">
    <property type="entry name" value="ACTIVATING TRANSCRIPTION FACTOR 7 INTERACTING PROTEIN"/>
    <property type="match status" value="1"/>
</dbReference>
<dbReference type="Proteomes" id="UP001497472">
    <property type="component" value="Unassembled WGS sequence"/>
</dbReference>
<dbReference type="InterPro" id="IPR026085">
    <property type="entry name" value="ATF7-int"/>
</dbReference>
<dbReference type="GO" id="GO:0003712">
    <property type="term" value="F:transcription coregulator activity"/>
    <property type="evidence" value="ECO:0007669"/>
    <property type="project" value="TreeGrafter"/>
</dbReference>
<dbReference type="AlphaFoldDB" id="A0AAV1J630"/>
<name>A0AAV1J630_9NEOP</name>
<evidence type="ECO:0000313" key="4">
    <source>
        <dbReference type="EMBL" id="CAK1544900.1"/>
    </source>
</evidence>
<feature type="region of interest" description="Disordered" evidence="2">
    <location>
        <begin position="665"/>
        <end position="693"/>
    </location>
</feature>
<dbReference type="InterPro" id="IPR056565">
    <property type="entry name" value="Fn3_ATF7IP"/>
</dbReference>
<feature type="compositionally biased region" description="Basic and acidic residues" evidence="2">
    <location>
        <begin position="210"/>
        <end position="230"/>
    </location>
</feature>
<feature type="compositionally biased region" description="Polar residues" evidence="2">
    <location>
        <begin position="553"/>
        <end position="568"/>
    </location>
</feature>
<accession>A0AAV1J630</accession>
<sequence length="802" mass="89686">MAVIKKDGFNENLSTESLIEKLSSSDTNSNIETIDESDVAIANNGEKKEKEDDIHTKKNGINLLKIEENVDLTDPGQNVKSQEIELKPNVNETSSNRKLNGMVDNKINDHVLLESTDELINTQPKTTDKTLSAVNIPFDITNSEKESILLHKGTNEKNSHLETVHSETAKICDDEGKSQNMKKTVTKCQDSENAIVEPVSNVCNVENKENNIKNEKEKEDGNLPRMDIKNSSEVPESTDCNQSSQLENKNILPEEKTKLCIETESSDHKENLETDVTQIDEKVSNVNETTSLEKNNLEKRQEMKNPYISKLSNTLDILSDDEDIENEDDDITSKASAAESIVALNDNNDAVAKREDTDPKVEMAIENIPTSGKDMSPPRPNGVKVIEENIAVAPKPLLPPNFLDTCKKNFAEMTRNELEELFILKIVEGVVDRGNLGEIKSQLKKMTLCLEEHRNRVKMLTKQNQDLQVVLRSVQEELRKNSPITPLKITRSVGIQVIMAEKSKRKPPLSQSNNPASTGANKPQVRSPVTPSNRQQKQPNTAQIPYPRLVPAKNSTNTTVSNQITNVKATPPSRPPILKPEKRPLIKGQASSDTVDLTDDEPPLKVSSRPVNQAVRVVPQQNLMPPVRPQVGNNSRKVYIPIGEEQTGNIRPGPATYMIKTVNTQNVRPRNPQLRKSHPPPLPESSKQYQPPNWKAIPPAPEITLAKVENGIVISWKIDNFREEYHESIATYQIYAYQETQYPPSTNLWKIIGNVKALPLPMACTLTQFVPGFKYYFAVRAVDVRSRHGSFSTPGNILLLNK</sequence>
<dbReference type="Pfam" id="PF16794">
    <property type="entry name" value="fn3_4"/>
    <property type="match status" value="1"/>
</dbReference>
<evidence type="ECO:0000313" key="5">
    <source>
        <dbReference type="Proteomes" id="UP001497472"/>
    </source>
</evidence>
<keyword evidence="5" id="KW-1185">Reference proteome</keyword>
<evidence type="ECO:0000259" key="3">
    <source>
        <dbReference type="Pfam" id="PF16794"/>
    </source>
</evidence>
<comment type="caution">
    <text evidence="4">The sequence shown here is derived from an EMBL/GenBank/DDBJ whole genome shotgun (WGS) entry which is preliminary data.</text>
</comment>
<proteinExistence type="predicted"/>
<dbReference type="GO" id="GO:0005667">
    <property type="term" value="C:transcription regulator complex"/>
    <property type="evidence" value="ECO:0007669"/>
    <property type="project" value="TreeGrafter"/>
</dbReference>
<feature type="domain" description="Activating transcription factor 7-interacting protein Fn3" evidence="3">
    <location>
        <begin position="697"/>
        <end position="794"/>
    </location>
</feature>
<gene>
    <name evidence="4" type="ORF">LNINA_LOCUS4608</name>
</gene>
<feature type="region of interest" description="Disordered" evidence="2">
    <location>
        <begin position="210"/>
        <end position="244"/>
    </location>
</feature>
<dbReference type="GO" id="GO:0005634">
    <property type="term" value="C:nucleus"/>
    <property type="evidence" value="ECO:0007669"/>
    <property type="project" value="TreeGrafter"/>
</dbReference>
<organism evidence="4 5">
    <name type="scientific">Leptosia nina</name>
    <dbReference type="NCBI Taxonomy" id="320188"/>
    <lineage>
        <taxon>Eukaryota</taxon>
        <taxon>Metazoa</taxon>
        <taxon>Ecdysozoa</taxon>
        <taxon>Arthropoda</taxon>
        <taxon>Hexapoda</taxon>
        <taxon>Insecta</taxon>
        <taxon>Pterygota</taxon>
        <taxon>Neoptera</taxon>
        <taxon>Endopterygota</taxon>
        <taxon>Lepidoptera</taxon>
        <taxon>Glossata</taxon>
        <taxon>Ditrysia</taxon>
        <taxon>Papilionoidea</taxon>
        <taxon>Pieridae</taxon>
        <taxon>Pierinae</taxon>
        <taxon>Leptosia</taxon>
    </lineage>
</organism>
<dbReference type="GO" id="GO:0006355">
    <property type="term" value="P:regulation of DNA-templated transcription"/>
    <property type="evidence" value="ECO:0007669"/>
    <property type="project" value="TreeGrafter"/>
</dbReference>
<dbReference type="PANTHER" id="PTHR23210:SF26">
    <property type="entry name" value="ACTIVATING TRANSCRIPTION FACTOR 7-INTERACTING PROTEIN 1"/>
    <property type="match status" value="1"/>
</dbReference>
<feature type="compositionally biased region" description="Polar residues" evidence="2">
    <location>
        <begin position="527"/>
        <end position="543"/>
    </location>
</feature>
<evidence type="ECO:0000256" key="2">
    <source>
        <dbReference type="SAM" id="MobiDB-lite"/>
    </source>
</evidence>
<dbReference type="EMBL" id="CAVLEF010000006">
    <property type="protein sequence ID" value="CAK1544900.1"/>
    <property type="molecule type" value="Genomic_DNA"/>
</dbReference>
<reference evidence="4 5" key="1">
    <citation type="submission" date="2023-11" db="EMBL/GenBank/DDBJ databases">
        <authorList>
            <person name="Okamura Y."/>
        </authorList>
    </citation>
    <scope>NUCLEOTIDE SEQUENCE [LARGE SCALE GENOMIC DNA]</scope>
</reference>
<keyword evidence="1" id="KW-0175">Coiled coil</keyword>
<feature type="compositionally biased region" description="Polar residues" evidence="2">
    <location>
        <begin position="509"/>
        <end position="521"/>
    </location>
</feature>
<feature type="coiled-coil region" evidence="1">
    <location>
        <begin position="450"/>
        <end position="477"/>
    </location>
</feature>
<feature type="region of interest" description="Disordered" evidence="2">
    <location>
        <begin position="501"/>
        <end position="607"/>
    </location>
</feature>
<feature type="compositionally biased region" description="Polar residues" evidence="2">
    <location>
        <begin position="231"/>
        <end position="244"/>
    </location>
</feature>